<dbReference type="InterPro" id="IPR043143">
    <property type="entry name" value="Mal/L-sulf/L-lact_DH-like_NADP"/>
</dbReference>
<dbReference type="PANTHER" id="PTHR11091:SF0">
    <property type="entry name" value="MALATE DEHYDROGENASE"/>
    <property type="match status" value="1"/>
</dbReference>
<dbReference type="RefSeq" id="WP_042084952.1">
    <property type="nucleotide sequence ID" value="NZ_BKCN01000009.1"/>
</dbReference>
<proteinExistence type="inferred from homology"/>
<dbReference type="Proteomes" id="UP000324996">
    <property type="component" value="Unassembled WGS sequence"/>
</dbReference>
<sequence length="338" mass="34331">MTEPVRLSLDAAQDLVARALLAAGCSPDQAAITARALVAAEADGQAGHGLSRVPSYAAQAKSGKVNGHAVPHAQSVSPAALRIDAGYGFAYPALDLAVTKLVQLAPTMGIASATLYRSHHFGQAGAHAEKLADAGLIGLVFGNSPKAIAFWGGQAPMLGTNPVAFAAPLPEGPPLVIDFAVSVVARGKINAAKQAGETIPEGWALDRDGQPTTDPDAALAGSMLPIGGAKGAALAMMIEILAAALSGSHFGFEASSLFDGEGPPPDLGQTLVAIDPMRLSAGAYQDRMAVFLAVLGADADVRLPGSRRLINRQRAAENGLLVPAALYQSLQELAASTA</sequence>
<gene>
    <name evidence="3" type="ORF">JCM17846_19790</name>
</gene>
<dbReference type="Gene3D" id="3.30.1370.60">
    <property type="entry name" value="Hypothetical oxidoreductase yiak, domain 2"/>
    <property type="match status" value="1"/>
</dbReference>
<reference evidence="3 4" key="1">
    <citation type="submission" date="2019-09" db="EMBL/GenBank/DDBJ databases">
        <title>NBRP : Genome information of microbial organism related human and environment.</title>
        <authorList>
            <person name="Hattori M."/>
            <person name="Oshima K."/>
            <person name="Inaba H."/>
            <person name="Suda W."/>
            <person name="Sakamoto M."/>
            <person name="Iino T."/>
            <person name="Kitahara M."/>
            <person name="Oshida Y."/>
            <person name="Iida T."/>
            <person name="Kudo T."/>
            <person name="Itoh T."/>
            <person name="Ohkuma M."/>
        </authorList>
    </citation>
    <scope>NUCLEOTIDE SEQUENCE [LARGE SCALE GENOMIC DNA]</scope>
    <source>
        <strain evidence="3 4">Q-1</strain>
    </source>
</reference>
<protein>
    <submittedName>
        <fullName evidence="3">Sulfolactate dehydrogenase</fullName>
    </submittedName>
</protein>
<accession>A0A5A7N8M0</accession>
<dbReference type="SUPFAM" id="SSF89733">
    <property type="entry name" value="L-sulfolactate dehydrogenase-like"/>
    <property type="match status" value="1"/>
</dbReference>
<evidence type="ECO:0000256" key="2">
    <source>
        <dbReference type="ARBA" id="ARBA00023002"/>
    </source>
</evidence>
<evidence type="ECO:0000313" key="3">
    <source>
        <dbReference type="EMBL" id="GER04297.1"/>
    </source>
</evidence>
<evidence type="ECO:0000256" key="1">
    <source>
        <dbReference type="ARBA" id="ARBA00006056"/>
    </source>
</evidence>
<keyword evidence="4" id="KW-1185">Reference proteome</keyword>
<dbReference type="InterPro" id="IPR043144">
    <property type="entry name" value="Mal/L-sulf/L-lact_DH-like_ah"/>
</dbReference>
<dbReference type="AlphaFoldDB" id="A0A5A7N8M0"/>
<dbReference type="Pfam" id="PF02615">
    <property type="entry name" value="Ldh_2"/>
    <property type="match status" value="1"/>
</dbReference>
<organism evidence="3 4">
    <name type="scientific">Iodidimonas nitroreducens</name>
    <dbReference type="NCBI Taxonomy" id="1236968"/>
    <lineage>
        <taxon>Bacteria</taxon>
        <taxon>Pseudomonadati</taxon>
        <taxon>Pseudomonadota</taxon>
        <taxon>Alphaproteobacteria</taxon>
        <taxon>Iodidimonadales</taxon>
        <taxon>Iodidimonadaceae</taxon>
        <taxon>Iodidimonas</taxon>
    </lineage>
</organism>
<comment type="similarity">
    <text evidence="1">Belongs to the LDH2/MDH2 oxidoreductase family.</text>
</comment>
<comment type="caution">
    <text evidence="3">The sequence shown here is derived from an EMBL/GenBank/DDBJ whole genome shotgun (WGS) entry which is preliminary data.</text>
</comment>
<name>A0A5A7N8M0_9PROT</name>
<evidence type="ECO:0000313" key="4">
    <source>
        <dbReference type="Proteomes" id="UP000324996"/>
    </source>
</evidence>
<keyword evidence="2" id="KW-0560">Oxidoreductase</keyword>
<dbReference type="Gene3D" id="1.10.1530.10">
    <property type="match status" value="1"/>
</dbReference>
<dbReference type="InterPro" id="IPR036111">
    <property type="entry name" value="Mal/L-sulfo/L-lacto_DH-like_sf"/>
</dbReference>
<dbReference type="PANTHER" id="PTHR11091">
    <property type="entry name" value="OXIDOREDUCTASE-RELATED"/>
    <property type="match status" value="1"/>
</dbReference>
<dbReference type="GO" id="GO:0016491">
    <property type="term" value="F:oxidoreductase activity"/>
    <property type="evidence" value="ECO:0007669"/>
    <property type="project" value="UniProtKB-KW"/>
</dbReference>
<dbReference type="InterPro" id="IPR003767">
    <property type="entry name" value="Malate/L-lactate_DH-like"/>
</dbReference>
<dbReference type="EMBL" id="BKCN01000009">
    <property type="protein sequence ID" value="GER04297.1"/>
    <property type="molecule type" value="Genomic_DNA"/>
</dbReference>